<sequence length="695" mass="80362">MDKAISISTRSDISFDTTVEVAFQNQQETTRDKSYLCRMEISLKNSKARFWPTVEKLDLTLNATLGESLLPLDKPTPMVNWNTVTEWLKTCDRDNHISSPHKRNLNHLKEFRVIDTKRRCVVFAPQACKFAALSYVWGNGESFLQATTKNIQRLGLDYSLKDKGLLSATIDDAINVCGHLNIPFLWVDRICILQDETQEKKAIHLAAMGEIYNCSYVTLVAMAGKDTNYGLPGVDGRNRAPRWSDTTQGIYLFEPAKTYAQLLHDSIWQTRGWTFQEAILAQRLLLFSDRGVFYECNGRCLSEGESGEGVATRQESAFFAPDDLRYFLLVSEYTQRSLTHERDILNAFSGIMHNIYGARHHFGLPLHNFSRALWWKTVDGRYPSRADSAVDLFPSWSWSSVTNSIQFDCYTWDWRDTCGIATSLAQWAIPTFKDKKISLLVLPSNWIEWQIRQIQGRQAIAQRLILLAWKKGCFPGKLPEEFDSKATWEEYDALIKKRWDNLGDMCDEAHSVHRKAPEDEWERVERGRFPKQMQKRCNDKCILVHTQSQRVYVKLTEKNEEHYVLLRNGENNIIGWLEDFATNWEFLSDIQPEKNRVELYALALSIPYRVTIKSGPGLPVCQETSEHESKMWADSEWKHLVTSEYLGEYSIKEFQMNLMVVWTDHNNISKRVALAKAYLKTWAESKPKFNTFILG</sequence>
<comment type="caution">
    <text evidence="2">The sequence shown here is derived from an EMBL/GenBank/DDBJ whole genome shotgun (WGS) entry which is preliminary data.</text>
</comment>
<dbReference type="InterPro" id="IPR010730">
    <property type="entry name" value="HET"/>
</dbReference>
<name>A0A4Z1F5Y5_9HELO</name>
<proteinExistence type="predicted"/>
<organism evidence="2 3">
    <name type="scientific">Botrytis tulipae</name>
    <dbReference type="NCBI Taxonomy" id="87230"/>
    <lineage>
        <taxon>Eukaryota</taxon>
        <taxon>Fungi</taxon>
        <taxon>Dikarya</taxon>
        <taxon>Ascomycota</taxon>
        <taxon>Pezizomycotina</taxon>
        <taxon>Leotiomycetes</taxon>
        <taxon>Helotiales</taxon>
        <taxon>Sclerotiniaceae</taxon>
        <taxon>Botrytis</taxon>
    </lineage>
</organism>
<dbReference type="Proteomes" id="UP000297777">
    <property type="component" value="Unassembled WGS sequence"/>
</dbReference>
<protein>
    <recommendedName>
        <fullName evidence="1">Heterokaryon incompatibility domain-containing protein</fullName>
    </recommendedName>
</protein>
<dbReference type="OrthoDB" id="2958217at2759"/>
<keyword evidence="3" id="KW-1185">Reference proteome</keyword>
<gene>
    <name evidence="2" type="ORF">BTUL_0011g00190</name>
</gene>
<evidence type="ECO:0000259" key="1">
    <source>
        <dbReference type="Pfam" id="PF06985"/>
    </source>
</evidence>
<dbReference type="Pfam" id="PF06985">
    <property type="entry name" value="HET"/>
    <property type="match status" value="1"/>
</dbReference>
<reference evidence="2 3" key="1">
    <citation type="submission" date="2017-12" db="EMBL/GenBank/DDBJ databases">
        <title>Comparative genomics of Botrytis spp.</title>
        <authorList>
            <person name="Valero-Jimenez C.A."/>
            <person name="Tapia P."/>
            <person name="Veloso J."/>
            <person name="Silva-Moreno E."/>
            <person name="Staats M."/>
            <person name="Valdes J.H."/>
            <person name="Van Kan J.A.L."/>
        </authorList>
    </citation>
    <scope>NUCLEOTIDE SEQUENCE [LARGE SCALE GENOMIC DNA]</scope>
    <source>
        <strain evidence="2 3">Bt9001</strain>
    </source>
</reference>
<feature type="domain" description="Heterokaryon incompatibility" evidence="1">
    <location>
        <begin position="130"/>
        <end position="277"/>
    </location>
</feature>
<dbReference type="PANTHER" id="PTHR33112">
    <property type="entry name" value="DOMAIN PROTEIN, PUTATIVE-RELATED"/>
    <property type="match status" value="1"/>
</dbReference>
<evidence type="ECO:0000313" key="2">
    <source>
        <dbReference type="EMBL" id="TGO18213.1"/>
    </source>
</evidence>
<dbReference type="PANTHER" id="PTHR33112:SF1">
    <property type="entry name" value="HETEROKARYON INCOMPATIBILITY DOMAIN-CONTAINING PROTEIN"/>
    <property type="match status" value="1"/>
</dbReference>
<evidence type="ECO:0000313" key="3">
    <source>
        <dbReference type="Proteomes" id="UP000297777"/>
    </source>
</evidence>
<dbReference type="EMBL" id="PQXH01000011">
    <property type="protein sequence ID" value="TGO18213.1"/>
    <property type="molecule type" value="Genomic_DNA"/>
</dbReference>
<dbReference type="AlphaFoldDB" id="A0A4Z1F5Y5"/>
<accession>A0A4Z1F5Y5</accession>